<dbReference type="EMBL" id="MU842882">
    <property type="protein sequence ID" value="KAK2028168.1"/>
    <property type="molecule type" value="Genomic_DNA"/>
</dbReference>
<gene>
    <name evidence="1" type="ORF">LX32DRAFT_407345</name>
</gene>
<evidence type="ECO:0000313" key="1">
    <source>
        <dbReference type="EMBL" id="KAK2028168.1"/>
    </source>
</evidence>
<dbReference type="Proteomes" id="UP001232148">
    <property type="component" value="Unassembled WGS sequence"/>
</dbReference>
<organism evidence="1 2">
    <name type="scientific">Colletotrichum zoysiae</name>
    <dbReference type="NCBI Taxonomy" id="1216348"/>
    <lineage>
        <taxon>Eukaryota</taxon>
        <taxon>Fungi</taxon>
        <taxon>Dikarya</taxon>
        <taxon>Ascomycota</taxon>
        <taxon>Pezizomycotina</taxon>
        <taxon>Sordariomycetes</taxon>
        <taxon>Hypocreomycetidae</taxon>
        <taxon>Glomerellales</taxon>
        <taxon>Glomerellaceae</taxon>
        <taxon>Colletotrichum</taxon>
        <taxon>Colletotrichum graminicola species complex</taxon>
    </lineage>
</organism>
<comment type="caution">
    <text evidence="1">The sequence shown here is derived from an EMBL/GenBank/DDBJ whole genome shotgun (WGS) entry which is preliminary data.</text>
</comment>
<proteinExistence type="predicted"/>
<name>A0AAD9M4E7_9PEZI</name>
<keyword evidence="2" id="KW-1185">Reference proteome</keyword>
<protein>
    <submittedName>
        <fullName evidence="1">Uncharacterized protein</fullName>
    </submittedName>
</protein>
<dbReference type="AlphaFoldDB" id="A0AAD9M4E7"/>
<reference evidence="1" key="1">
    <citation type="submission" date="2021-06" db="EMBL/GenBank/DDBJ databases">
        <title>Comparative genomics, transcriptomics and evolutionary studies reveal genomic signatures of adaptation to plant cell wall in hemibiotrophic fungi.</title>
        <authorList>
            <consortium name="DOE Joint Genome Institute"/>
            <person name="Baroncelli R."/>
            <person name="Diaz J.F."/>
            <person name="Benocci T."/>
            <person name="Peng M."/>
            <person name="Battaglia E."/>
            <person name="Haridas S."/>
            <person name="Andreopoulos W."/>
            <person name="Labutti K."/>
            <person name="Pangilinan J."/>
            <person name="Floch G.L."/>
            <person name="Makela M.R."/>
            <person name="Henrissat B."/>
            <person name="Grigoriev I.V."/>
            <person name="Crouch J.A."/>
            <person name="De Vries R.P."/>
            <person name="Sukno S.A."/>
            <person name="Thon M.R."/>
        </authorList>
    </citation>
    <scope>NUCLEOTIDE SEQUENCE</scope>
    <source>
        <strain evidence="1">MAFF235873</strain>
    </source>
</reference>
<accession>A0AAD9M4E7</accession>
<evidence type="ECO:0000313" key="2">
    <source>
        <dbReference type="Proteomes" id="UP001232148"/>
    </source>
</evidence>
<sequence length="89" mass="10066">MPLRLSGPLHPKISLQSDVPRCQKVLPLCETPSTLALHWLVLPAILVSKHDTIRYDTIRYLPTYLHYLPSLPPTRFPRPPARLSTSGTD</sequence>